<dbReference type="AlphaFoldDB" id="A0A917BK53"/>
<sequence length="333" mass="35094">MTVMPRPLRLEPLRTSSGVLDRLRALGGSPLMTFSAVLLVLMVVAFAGVLAFVVAGGHADESVTFWLMPAFFVVVGCWGLTSIWRTVGEAGSLTRFARENHLLTVAGTLAPDYAGSLFATRVAAVDRSVRTRGRDFVEVGDRFPVAGRLRLDALTTAPGALAERELFLRARLAGGAAGDRALGARVPADLAQRLRRFAGERYRVELAADELTVFGSEPLGIDHPVRMREAFDLIDALAAANSAEQASTLDTTPTSTPRGRGPLRVVLGVVAMLVVVPIGFAVVMSAADALLGHGSLAGALVLALVAVIAIVVGLVVRHLLTPTVPPAEETPRP</sequence>
<name>A0A917BK53_9ACTN</name>
<reference evidence="2" key="1">
    <citation type="journal article" date="2014" name="Int. J. Syst. Evol. Microbiol.">
        <title>Complete genome sequence of Corynebacterium casei LMG S-19264T (=DSM 44701T), isolated from a smear-ripened cheese.</title>
        <authorList>
            <consortium name="US DOE Joint Genome Institute (JGI-PGF)"/>
            <person name="Walter F."/>
            <person name="Albersmeier A."/>
            <person name="Kalinowski J."/>
            <person name="Ruckert C."/>
        </authorList>
    </citation>
    <scope>NUCLEOTIDE SEQUENCE</scope>
    <source>
        <strain evidence="2">CGMCC 1.16067</strain>
    </source>
</reference>
<evidence type="ECO:0000313" key="2">
    <source>
        <dbReference type="EMBL" id="GGF45986.1"/>
    </source>
</evidence>
<feature type="transmembrane region" description="Helical" evidence="1">
    <location>
        <begin position="31"/>
        <end position="54"/>
    </location>
</feature>
<keyword evidence="1" id="KW-0812">Transmembrane</keyword>
<protein>
    <submittedName>
        <fullName evidence="2">Uncharacterized protein</fullName>
    </submittedName>
</protein>
<keyword evidence="1" id="KW-0472">Membrane</keyword>
<proteinExistence type="predicted"/>
<organism evidence="2 3">
    <name type="scientific">Marmoricola endophyticus</name>
    <dbReference type="NCBI Taxonomy" id="2040280"/>
    <lineage>
        <taxon>Bacteria</taxon>
        <taxon>Bacillati</taxon>
        <taxon>Actinomycetota</taxon>
        <taxon>Actinomycetes</taxon>
        <taxon>Propionibacteriales</taxon>
        <taxon>Nocardioidaceae</taxon>
        <taxon>Marmoricola</taxon>
    </lineage>
</organism>
<dbReference type="Proteomes" id="UP000649179">
    <property type="component" value="Unassembled WGS sequence"/>
</dbReference>
<keyword evidence="1" id="KW-1133">Transmembrane helix</keyword>
<comment type="caution">
    <text evidence="2">The sequence shown here is derived from an EMBL/GenBank/DDBJ whole genome shotgun (WGS) entry which is preliminary data.</text>
</comment>
<feature type="transmembrane region" description="Helical" evidence="1">
    <location>
        <begin position="66"/>
        <end position="87"/>
    </location>
</feature>
<feature type="transmembrane region" description="Helical" evidence="1">
    <location>
        <begin position="265"/>
        <end position="284"/>
    </location>
</feature>
<reference evidence="2" key="2">
    <citation type="submission" date="2020-09" db="EMBL/GenBank/DDBJ databases">
        <authorList>
            <person name="Sun Q."/>
            <person name="Zhou Y."/>
        </authorList>
    </citation>
    <scope>NUCLEOTIDE SEQUENCE</scope>
    <source>
        <strain evidence="2">CGMCC 1.16067</strain>
    </source>
</reference>
<gene>
    <name evidence="2" type="ORF">GCM10011519_19820</name>
</gene>
<accession>A0A917BK53</accession>
<keyword evidence="3" id="KW-1185">Reference proteome</keyword>
<evidence type="ECO:0000313" key="3">
    <source>
        <dbReference type="Proteomes" id="UP000649179"/>
    </source>
</evidence>
<feature type="transmembrane region" description="Helical" evidence="1">
    <location>
        <begin position="296"/>
        <end position="316"/>
    </location>
</feature>
<dbReference type="RefSeq" id="WP_188779628.1">
    <property type="nucleotide sequence ID" value="NZ_BMKQ01000001.1"/>
</dbReference>
<dbReference type="EMBL" id="BMKQ01000001">
    <property type="protein sequence ID" value="GGF45986.1"/>
    <property type="molecule type" value="Genomic_DNA"/>
</dbReference>
<evidence type="ECO:0000256" key="1">
    <source>
        <dbReference type="SAM" id="Phobius"/>
    </source>
</evidence>